<dbReference type="EMBL" id="JABVCQ010000002">
    <property type="protein sequence ID" value="MBB1124768.1"/>
    <property type="molecule type" value="Genomic_DNA"/>
</dbReference>
<dbReference type="Proteomes" id="UP000548632">
    <property type="component" value="Unassembled WGS sequence"/>
</dbReference>
<dbReference type="AlphaFoldDB" id="A0A839HBU7"/>
<proteinExistence type="predicted"/>
<dbReference type="InterPro" id="IPR006839">
    <property type="entry name" value="DarP"/>
</dbReference>
<accession>A0A839HBU7</accession>
<gene>
    <name evidence="1" type="ORF">HUK38_00805</name>
</gene>
<dbReference type="SUPFAM" id="SSF158710">
    <property type="entry name" value="PSPTO4464-like"/>
    <property type="match status" value="1"/>
</dbReference>
<sequence length="88" mass="10107">MIELESPQPPSKSQLKRDHKALQMLAKRLCHLPQTELAQWALSDATRAALDETARLKDQRVLGRQYKWIANCLLREDAATVQALLNHY</sequence>
<dbReference type="RefSeq" id="WP_182581879.1">
    <property type="nucleotide sequence ID" value="NZ_JABVCQ010000002.1"/>
</dbReference>
<protein>
    <submittedName>
        <fullName evidence="1">DUF615 domain-containing protein</fullName>
    </submittedName>
</protein>
<name>A0A839HBU7_9GAMM</name>
<reference evidence="1 2" key="1">
    <citation type="journal article" date="2020" name="Arch. Microbiol.">
        <title>The genome sequence of the giant phototrophic gammaproteobacterium Thiospirillum jenense gives insight into its physiological properties and phylogenetic relationships.</title>
        <authorList>
            <person name="Imhoff J.F."/>
            <person name="Meyer T.E."/>
            <person name="Kyndt J.A."/>
        </authorList>
    </citation>
    <scope>NUCLEOTIDE SEQUENCE [LARGE SCALE GENOMIC DNA]</scope>
    <source>
        <strain evidence="1 2">DSM 216</strain>
    </source>
</reference>
<keyword evidence="2" id="KW-1185">Reference proteome</keyword>
<evidence type="ECO:0000313" key="2">
    <source>
        <dbReference type="Proteomes" id="UP000548632"/>
    </source>
</evidence>
<evidence type="ECO:0000313" key="1">
    <source>
        <dbReference type="EMBL" id="MBB1124768.1"/>
    </source>
</evidence>
<dbReference type="Pfam" id="PF04751">
    <property type="entry name" value="DarP"/>
    <property type="match status" value="1"/>
</dbReference>
<comment type="caution">
    <text evidence="1">The sequence shown here is derived from an EMBL/GenBank/DDBJ whole genome shotgun (WGS) entry which is preliminary data.</text>
</comment>
<organism evidence="1 2">
    <name type="scientific">Thiospirillum jenense</name>
    <dbReference type="NCBI Taxonomy" id="1653858"/>
    <lineage>
        <taxon>Bacteria</taxon>
        <taxon>Pseudomonadati</taxon>
        <taxon>Pseudomonadota</taxon>
        <taxon>Gammaproteobacteria</taxon>
        <taxon>Chromatiales</taxon>
        <taxon>Chromatiaceae</taxon>
        <taxon>Thiospirillum</taxon>
    </lineage>
</organism>
<dbReference type="Gene3D" id="1.10.60.30">
    <property type="entry name" value="PSPTO4464-like domains"/>
    <property type="match status" value="1"/>
</dbReference>
<dbReference type="InterPro" id="IPR023153">
    <property type="entry name" value="DarP_sf"/>
</dbReference>